<name>A0A915K3G6_ROMCU</name>
<sequence length="284" mass="33157">MKFRDLVNGVKSSLKNGKIKATEVFRLGGGEKQKLLLVNDLGIFRNLFFLTFFVKVVNSTFSVVVALDDDEDELWQLWLLLLLLWTSKMRPADDEVALYRKINSFRPIKINLYCPIGNCVSRFRRKWKNVWMFRMELWYCCGLHNGNIFKERRCEPPESTVLTELTCFLLAVSNVLQITPLLEDLKFSSVKTKAGLKLNYRMLLQQNTPHFALGCQESSLRRSFFSFLHQIRLSLSSPALQRFYANKKLNWTIYLQWFKTLRSDLSILHELSISEVMSYGISPC</sequence>
<dbReference type="Proteomes" id="UP000887565">
    <property type="component" value="Unplaced"/>
</dbReference>
<organism evidence="1 2">
    <name type="scientific">Romanomermis culicivorax</name>
    <name type="common">Nematode worm</name>
    <dbReference type="NCBI Taxonomy" id="13658"/>
    <lineage>
        <taxon>Eukaryota</taxon>
        <taxon>Metazoa</taxon>
        <taxon>Ecdysozoa</taxon>
        <taxon>Nematoda</taxon>
        <taxon>Enoplea</taxon>
        <taxon>Dorylaimia</taxon>
        <taxon>Mermithida</taxon>
        <taxon>Mermithoidea</taxon>
        <taxon>Mermithidae</taxon>
        <taxon>Romanomermis</taxon>
    </lineage>
</organism>
<accession>A0A915K3G6</accession>
<dbReference type="WBParaSite" id="nRc.2.0.1.t32752-RA">
    <property type="protein sequence ID" value="nRc.2.0.1.t32752-RA"/>
    <property type="gene ID" value="nRc.2.0.1.g32752"/>
</dbReference>
<evidence type="ECO:0000313" key="1">
    <source>
        <dbReference type="Proteomes" id="UP000887565"/>
    </source>
</evidence>
<keyword evidence="1" id="KW-1185">Reference proteome</keyword>
<evidence type="ECO:0000313" key="2">
    <source>
        <dbReference type="WBParaSite" id="nRc.2.0.1.t32752-RA"/>
    </source>
</evidence>
<proteinExistence type="predicted"/>
<reference evidence="2" key="1">
    <citation type="submission" date="2022-11" db="UniProtKB">
        <authorList>
            <consortium name="WormBaseParasite"/>
        </authorList>
    </citation>
    <scope>IDENTIFICATION</scope>
</reference>
<protein>
    <submittedName>
        <fullName evidence="2">Uncharacterized protein</fullName>
    </submittedName>
</protein>
<dbReference type="AlphaFoldDB" id="A0A915K3G6"/>